<name>A0A160T297_9CHLR</name>
<dbReference type="AlphaFoldDB" id="A0A160T297"/>
<dbReference type="EMBL" id="LN890655">
    <property type="protein sequence ID" value="CUS03339.2"/>
    <property type="molecule type" value="Genomic_DNA"/>
</dbReference>
<sequence>MSQYTLTVPEDVLRRARRLAEQTARPVDKVMIEHLRTLPPSLPALPPEEEAELEALAHLSDDTLWTIVREQMAAESQERLQILMDKNSLGTLERDEANELTRLVDRGQRLMLRKSAAAALLVDRRHEINRVIYGFGDFTEERRRLLENQTFEEAIIDLRAYQATRALNDYDAQ</sequence>
<evidence type="ECO:0000313" key="2">
    <source>
        <dbReference type="Proteomes" id="UP000215027"/>
    </source>
</evidence>
<evidence type="ECO:0000313" key="1">
    <source>
        <dbReference type="EMBL" id="CUS03339.2"/>
    </source>
</evidence>
<proteinExistence type="predicted"/>
<gene>
    <name evidence="1" type="ORF">CFX0092_A1461</name>
</gene>
<dbReference type="KEGG" id="pbf:CFX0092_A1461"/>
<keyword evidence="2" id="KW-1185">Reference proteome</keyword>
<dbReference type="RefSeq" id="WP_095042843.1">
    <property type="nucleotide sequence ID" value="NZ_LN890655.1"/>
</dbReference>
<protein>
    <submittedName>
        <fullName evidence="1">Uncharacterized protein</fullName>
    </submittedName>
</protein>
<organism evidence="1 2">
    <name type="scientific">Candidatus Promineifilum breve</name>
    <dbReference type="NCBI Taxonomy" id="1806508"/>
    <lineage>
        <taxon>Bacteria</taxon>
        <taxon>Bacillati</taxon>
        <taxon>Chloroflexota</taxon>
        <taxon>Ardenticatenia</taxon>
        <taxon>Candidatus Promineifilales</taxon>
        <taxon>Candidatus Promineifilaceae</taxon>
        <taxon>Candidatus Promineifilum</taxon>
    </lineage>
</organism>
<reference evidence="1" key="1">
    <citation type="submission" date="2016-01" db="EMBL/GenBank/DDBJ databases">
        <authorList>
            <person name="Mcilroy J.S."/>
            <person name="Karst M S."/>
            <person name="Albertsen M."/>
        </authorList>
    </citation>
    <scope>NUCLEOTIDE SEQUENCE</scope>
    <source>
        <strain evidence="1">Cfx-K</strain>
    </source>
</reference>
<accession>A0A160T297</accession>
<dbReference type="Proteomes" id="UP000215027">
    <property type="component" value="Chromosome I"/>
</dbReference>